<sequence length="113" mass="12471">MPPHGPGPQPPSDGRPFFLILTITVKDAASTDELGEILKGQKDWSLAQGAKSFSIGRNVSENSVSIVERYDDVDGFHGVHSPPQKTVEYIATRERIMELEGKISVTFFHTVDF</sequence>
<dbReference type="Proteomes" id="UP000184330">
    <property type="component" value="Unassembled WGS sequence"/>
</dbReference>
<protein>
    <recommendedName>
        <fullName evidence="3">ABM domain-containing protein</fullName>
    </recommendedName>
</protein>
<reference evidence="1 2" key="1">
    <citation type="submission" date="2016-03" db="EMBL/GenBank/DDBJ databases">
        <authorList>
            <person name="Ploux O."/>
        </authorList>
    </citation>
    <scope>NUCLEOTIDE SEQUENCE [LARGE SCALE GENOMIC DNA]</scope>
    <source>
        <strain evidence="1 2">UAMH 11012</strain>
    </source>
</reference>
<dbReference type="EMBL" id="FJOG01000005">
    <property type="protein sequence ID" value="CZR54838.1"/>
    <property type="molecule type" value="Genomic_DNA"/>
</dbReference>
<evidence type="ECO:0000313" key="1">
    <source>
        <dbReference type="EMBL" id="CZR54838.1"/>
    </source>
</evidence>
<evidence type="ECO:0000313" key="2">
    <source>
        <dbReference type="Proteomes" id="UP000184330"/>
    </source>
</evidence>
<accession>A0A1L7WPZ7</accession>
<organism evidence="1 2">
    <name type="scientific">Phialocephala subalpina</name>
    <dbReference type="NCBI Taxonomy" id="576137"/>
    <lineage>
        <taxon>Eukaryota</taxon>
        <taxon>Fungi</taxon>
        <taxon>Dikarya</taxon>
        <taxon>Ascomycota</taxon>
        <taxon>Pezizomycotina</taxon>
        <taxon>Leotiomycetes</taxon>
        <taxon>Helotiales</taxon>
        <taxon>Mollisiaceae</taxon>
        <taxon>Phialocephala</taxon>
        <taxon>Phialocephala fortinii species complex</taxon>
    </lineage>
</organism>
<name>A0A1L7WPZ7_9HELO</name>
<keyword evidence="2" id="KW-1185">Reference proteome</keyword>
<dbReference type="OrthoDB" id="10302552at2759"/>
<proteinExistence type="predicted"/>
<evidence type="ECO:0008006" key="3">
    <source>
        <dbReference type="Google" id="ProtNLM"/>
    </source>
</evidence>
<dbReference type="AlphaFoldDB" id="A0A1L7WPZ7"/>
<gene>
    <name evidence="1" type="ORF">PAC_04722</name>
</gene>